<dbReference type="RefSeq" id="WP_247888493.1">
    <property type="nucleotide sequence ID" value="NZ_VITH01000017.1"/>
</dbReference>
<evidence type="ECO:0000256" key="1">
    <source>
        <dbReference type="SAM" id="MobiDB-lite"/>
    </source>
</evidence>
<gene>
    <name evidence="2" type="ORF">FBZ83_11799</name>
</gene>
<feature type="region of interest" description="Disordered" evidence="1">
    <location>
        <begin position="334"/>
        <end position="376"/>
    </location>
</feature>
<evidence type="ECO:0000313" key="2">
    <source>
        <dbReference type="EMBL" id="TWA76957.1"/>
    </source>
</evidence>
<dbReference type="PANTHER" id="PTHR35564">
    <property type="match status" value="1"/>
</dbReference>
<feature type="compositionally biased region" description="Pro residues" evidence="1">
    <location>
        <begin position="367"/>
        <end position="376"/>
    </location>
</feature>
<organism evidence="2 3">
    <name type="scientific">Azospirillum brasilense</name>
    <dbReference type="NCBI Taxonomy" id="192"/>
    <lineage>
        <taxon>Bacteria</taxon>
        <taxon>Pseudomonadati</taxon>
        <taxon>Pseudomonadota</taxon>
        <taxon>Alphaproteobacteria</taxon>
        <taxon>Rhodospirillales</taxon>
        <taxon>Azospirillaceae</taxon>
        <taxon>Azospirillum</taxon>
    </lineage>
</organism>
<dbReference type="InterPro" id="IPR010732">
    <property type="entry name" value="T6SS_TssG-like"/>
</dbReference>
<name>A0A560BWG9_AZOBR</name>
<sequence length="376" mass="41189">MTDRPPPSSGHPPALIDRLEAEPWGFDLLQAIALLERAAPGLAPLGTGIDPEQEAVRIEHDPSFVFPASDVVEARRTEDGRGVVRSPVLGVAGINGPLPYVATELLVERAARRDTAGSAFYDIFNHRLMSIFYRTRQGSLPLLERDPERTLMARVLRALAGIGTPGLEQRLPGTPDRMLLAFSGILANRRRSSAGLEAILGAVFRVKVRVESFVGRWLPLDEESRTRIGGGFGARNNSLGRTVVLGRRVWDQQSCYAIELTLDSLERFREFLPDGRHHQTLCALARFHTGDGMDFRIVLVLEATKVPPTRLSTKPQEGSRLGWTSWLRAPGRPNLKDGRLTLAPSNPLPSGERVARRAGEGVALVPDVPPRATPSP</sequence>
<proteinExistence type="predicted"/>
<accession>A0A560BWG9</accession>
<dbReference type="Proteomes" id="UP000318529">
    <property type="component" value="Unassembled WGS sequence"/>
</dbReference>
<reference evidence="2 3" key="1">
    <citation type="submission" date="2019-06" db="EMBL/GenBank/DDBJ databases">
        <title>Genomic Encyclopedia of Type Strains, Phase IV (KMG-V): Genome sequencing to study the core and pangenomes of soil and plant-associated prokaryotes.</title>
        <authorList>
            <person name="Whitman W."/>
        </authorList>
    </citation>
    <scope>NUCLEOTIDE SEQUENCE [LARGE SCALE GENOMIC DNA]</scope>
    <source>
        <strain evidence="2 3">BR 11650</strain>
    </source>
</reference>
<evidence type="ECO:0000313" key="3">
    <source>
        <dbReference type="Proteomes" id="UP000318529"/>
    </source>
</evidence>
<comment type="caution">
    <text evidence="2">The sequence shown here is derived from an EMBL/GenBank/DDBJ whole genome shotgun (WGS) entry which is preliminary data.</text>
</comment>
<dbReference type="Pfam" id="PF06996">
    <property type="entry name" value="T6SS_TssG"/>
    <property type="match status" value="1"/>
</dbReference>
<dbReference type="AlphaFoldDB" id="A0A560BWG9"/>
<dbReference type="NCBIfam" id="TIGR03347">
    <property type="entry name" value="VI_chp_1"/>
    <property type="match status" value="1"/>
</dbReference>
<dbReference type="EMBL" id="VITH01000017">
    <property type="protein sequence ID" value="TWA76957.1"/>
    <property type="molecule type" value="Genomic_DNA"/>
</dbReference>
<protein>
    <submittedName>
        <fullName evidence="2">Type VI secretion system protein ImpH</fullName>
    </submittedName>
</protein>
<dbReference type="PANTHER" id="PTHR35564:SF4">
    <property type="entry name" value="CYTOPLASMIC PROTEIN"/>
    <property type="match status" value="1"/>
</dbReference>